<evidence type="ECO:0000313" key="2">
    <source>
        <dbReference type="EMBL" id="ESK94049.1"/>
    </source>
</evidence>
<dbReference type="InterPro" id="IPR053161">
    <property type="entry name" value="Ulvan_degrading_GH"/>
</dbReference>
<accession>V2YQU6</accession>
<dbReference type="PANTHER" id="PTHR36848">
    <property type="entry name" value="DNA-BINDING PROTEIN (PUTATIVE SECRETED PROTEIN)-RELATED"/>
    <property type="match status" value="1"/>
</dbReference>
<gene>
    <name evidence="2" type="ORF">Moror_12794</name>
</gene>
<dbReference type="Pfam" id="PF17132">
    <property type="entry name" value="Glyco_hydro_106"/>
    <property type="match status" value="1"/>
</dbReference>
<dbReference type="HOGENOM" id="CLU_003772_0_1_1"/>
<protein>
    <submittedName>
        <fullName evidence="2">Secreted protein</fullName>
    </submittedName>
</protein>
<dbReference type="EMBL" id="AWSO01000155">
    <property type="protein sequence ID" value="ESK94049.1"/>
    <property type="molecule type" value="Genomic_DNA"/>
</dbReference>
<dbReference type="KEGG" id="mrr:Moror_12794"/>
<dbReference type="AlphaFoldDB" id="V2YQU6"/>
<evidence type="ECO:0000313" key="3">
    <source>
        <dbReference type="Proteomes" id="UP000017559"/>
    </source>
</evidence>
<keyword evidence="1" id="KW-0732">Signal</keyword>
<organism evidence="2 3">
    <name type="scientific">Moniliophthora roreri (strain MCA 2997)</name>
    <name type="common">Cocoa frosty pod rot fungus</name>
    <name type="synonym">Crinipellis roreri</name>
    <dbReference type="NCBI Taxonomy" id="1381753"/>
    <lineage>
        <taxon>Eukaryota</taxon>
        <taxon>Fungi</taxon>
        <taxon>Dikarya</taxon>
        <taxon>Basidiomycota</taxon>
        <taxon>Agaricomycotina</taxon>
        <taxon>Agaricomycetes</taxon>
        <taxon>Agaricomycetidae</taxon>
        <taxon>Agaricales</taxon>
        <taxon>Marasmiineae</taxon>
        <taxon>Marasmiaceae</taxon>
        <taxon>Moniliophthora</taxon>
    </lineage>
</organism>
<feature type="signal peptide" evidence="1">
    <location>
        <begin position="1"/>
        <end position="16"/>
    </location>
</feature>
<dbReference type="InterPro" id="IPR008979">
    <property type="entry name" value="Galactose-bd-like_sf"/>
</dbReference>
<comment type="caution">
    <text evidence="2">The sequence shown here is derived from an EMBL/GenBank/DDBJ whole genome shotgun (WGS) entry which is preliminary data.</text>
</comment>
<reference evidence="2 3" key="1">
    <citation type="journal article" date="2014" name="BMC Genomics">
        <title>Genome and secretome analysis of the hemibiotrophic fungal pathogen, Moniliophthora roreri, which causes frosty pod rot disease of cacao: mechanisms of the biotrophic and necrotrophic phases.</title>
        <authorList>
            <person name="Meinhardt L.W."/>
            <person name="Costa G.G.L."/>
            <person name="Thomazella D.P.T."/>
            <person name="Teixeira P.J.P.L."/>
            <person name="Carazzolle M.F."/>
            <person name="Schuster S.C."/>
            <person name="Carlson J.E."/>
            <person name="Guiltinan M.J."/>
            <person name="Mieczkowski P."/>
            <person name="Farmer A."/>
            <person name="Ramaraj T."/>
            <person name="Crozier J."/>
            <person name="Davis R.E."/>
            <person name="Shao J."/>
            <person name="Melnick R.L."/>
            <person name="Pereira G.A.G."/>
            <person name="Bailey B.A."/>
        </authorList>
    </citation>
    <scope>NUCLEOTIDE SEQUENCE [LARGE SCALE GENOMIC DNA]</scope>
    <source>
        <strain evidence="2 3">MCA 2997</strain>
    </source>
</reference>
<dbReference type="OrthoDB" id="2588159at2759"/>
<evidence type="ECO:0000256" key="1">
    <source>
        <dbReference type="SAM" id="SignalP"/>
    </source>
</evidence>
<dbReference type="PANTHER" id="PTHR36848:SF2">
    <property type="entry name" value="SECRETED PROTEIN"/>
    <property type="match status" value="1"/>
</dbReference>
<keyword evidence="3" id="KW-1185">Reference proteome</keyword>
<sequence length="1016" mass="110379">MLIFLLLFSLANAALSQGDRGTFASPKTGVKWRYWIEDASADPEVLRYDVAEMARVGSSGFELLSYQSYGGVENNTGLVLIDPTDVAFGSDRFLDLTVTMIEAAKENNLTIDFTLGPSQGSGVPIRDVDQEGMLGELVFGSHFLQPGESFNGALPSPFIRPFVNFDGVIRSANTTNNTLLAVVGAKLADDANTTASIVNLDFDSVVDLTQQVQTDGNISRVSWEPSLDGASVLLAFYSRRNGFPTAVGGFDGIQDDKPGSWGAYVVDHFSAKGVEIASKFIEENVLSRSKIRELLTQPGVGKYMWEDSMEFEAQVWWTESLPRRFIDRHGYSINKALPILHNLSPGRGGKLNQTFGYSQASGNTSIAFLGDYQDTLTSLYLDYITAWNEWSKSIGLEYSNQPAYGNGWFMDVSAAAAIPSTPEIESLGVAPIDEVHQLSGGVHLGNHTIFSSELGARFNFSGSLSITQLLSDVKSQFAGGVNMALLHGYPYSGSYPNTTWPGITTFAYNYAEMHGPRNPAWAWDHYKEYLDFVARNQYILQSGIAKVDVAIHRKDYGLAKTEPFHNVDTTLIGAGYSYEYVSPENFKLPGVTVTNGRLAAGGPAYKAFLVNRNWNITIEAVQSLIEFADNGLPIVISGGVPIIVPNYDPDGTQSERVRKLLAHLVEQPTVKVVNDEFGVPDALATLGVTPSARANPPAASLSTVRRDESSETAHFYLYNKGPDPINFTLILSPGFTGTPYALDAWTGQVKPVFIWSNTPDGGIEIPSVSLAINETALFTVTSDSEFEGISSLSVHIVDAGPDVTAAASESGAVELRSMVEGAKEITLSNGQKQTVNFSLKDEETRELTGWQLNITIWEPPKDLSEVKSVLVPQLPMNLTQGLVPWDKIEGYENASGVGTYVTTFEWSHGEDSEVGVQLDFGAVVHTLKAWLNGAQIPTADPTKPVVDVSPLVKEGRNALRVDVASTLVNTLNAVPEVVSLGQVRIKTMNPLPGNQHYGLIVPVHLVPYARVKIQLI</sequence>
<name>V2YQU6_MONRO</name>
<dbReference type="SUPFAM" id="SSF49785">
    <property type="entry name" value="Galactose-binding domain-like"/>
    <property type="match status" value="1"/>
</dbReference>
<dbReference type="Proteomes" id="UP000017559">
    <property type="component" value="Unassembled WGS sequence"/>
</dbReference>
<dbReference type="Gene3D" id="2.60.120.260">
    <property type="entry name" value="Galactose-binding domain-like"/>
    <property type="match status" value="1"/>
</dbReference>
<feature type="chain" id="PRO_5004712966" evidence="1">
    <location>
        <begin position="17"/>
        <end position="1016"/>
    </location>
</feature>
<proteinExistence type="predicted"/>